<gene>
    <name evidence="2" type="ORF">MFLAVUS_006445</name>
</gene>
<sequence>MSAFGFISSSPPLSSLLIEDLYDSQQWGSSASASTRSDKPVQASYFSILDDLAEQSGSTESSPKQNTRAFSFMSPNSVVSNSSSSSNSSNLPRHRAIKANNEMKLISATSLLYRLGTEKTNAMHVLHRLYAKQWQTAEQMTHLNSKLQLLSQQKDIALTQEDYLVAETLQTQEQKLNESLEELRRMSWRSQVYDGWLNVSKLTEQESKAASDVLQWSRLVKEERQLQHMKFINDLERMHQAKLEALNEGREQVESEKSQVAFGLGLWEQDQQDLEERKEDAVQKYKLQKNEISTEIDLVQHEIDELRLKLNVLQSKKEALVTSKAEIEQVMHEKLEPFLPETQEQEQEFQSINQRKEEIKTKAQQLDEQERLIDQEIQKHAKEKEHGANELSRLDEQRNVAEKTSLQDATLIQTTLKQIQLRDQTILQHESELQKSRQDLVRKKMDLESVQTQVYHQQQTYIQLQEDKLDLTQKLNRLQRLKQVAVDTKKFQQASTISNQIKSVQSQLETLDCQEPTAEQDQALATQQKELLQLQLLHDALQEKKSTEIKLILEQFKDAQKDNVIPLLEHELKLVQLQLSD</sequence>
<organism evidence="2 3">
    <name type="scientific">Mucor flavus</name>
    <dbReference type="NCBI Taxonomy" id="439312"/>
    <lineage>
        <taxon>Eukaryota</taxon>
        <taxon>Fungi</taxon>
        <taxon>Fungi incertae sedis</taxon>
        <taxon>Mucoromycota</taxon>
        <taxon>Mucoromycotina</taxon>
        <taxon>Mucoromycetes</taxon>
        <taxon>Mucorales</taxon>
        <taxon>Mucorineae</taxon>
        <taxon>Mucoraceae</taxon>
        <taxon>Mucor</taxon>
    </lineage>
</organism>
<dbReference type="EMBL" id="BAABUK010000015">
    <property type="protein sequence ID" value="GAA5812981.1"/>
    <property type="molecule type" value="Genomic_DNA"/>
</dbReference>
<proteinExistence type="predicted"/>
<feature type="coiled-coil region" evidence="1">
    <location>
        <begin position="232"/>
        <end position="386"/>
    </location>
</feature>
<evidence type="ECO:0000313" key="3">
    <source>
        <dbReference type="Proteomes" id="UP001473302"/>
    </source>
</evidence>
<keyword evidence="1" id="KW-0175">Coiled coil</keyword>
<name>A0ABP9Z1J4_9FUNG</name>
<dbReference type="Proteomes" id="UP001473302">
    <property type="component" value="Unassembled WGS sequence"/>
</dbReference>
<keyword evidence="3" id="KW-1185">Reference proteome</keyword>
<accession>A0ABP9Z1J4</accession>
<evidence type="ECO:0000256" key="1">
    <source>
        <dbReference type="SAM" id="Coils"/>
    </source>
</evidence>
<reference evidence="2 3" key="1">
    <citation type="submission" date="2024-04" db="EMBL/GenBank/DDBJ databases">
        <title>genome sequences of Mucor flavus KT1a and Helicostylum pulchrum KT1b strains isolated from the surface of a dry-aged beef.</title>
        <authorList>
            <person name="Toyotome T."/>
            <person name="Hosono M."/>
            <person name="Torimaru M."/>
            <person name="Fukuda K."/>
            <person name="Mikami N."/>
        </authorList>
    </citation>
    <scope>NUCLEOTIDE SEQUENCE [LARGE SCALE GENOMIC DNA]</scope>
    <source>
        <strain evidence="2 3">KT1a</strain>
    </source>
</reference>
<comment type="caution">
    <text evidence="2">The sequence shown here is derived from an EMBL/GenBank/DDBJ whole genome shotgun (WGS) entry which is preliminary data.</text>
</comment>
<protein>
    <submittedName>
        <fullName evidence="2">Uncharacterized protein</fullName>
    </submittedName>
</protein>
<evidence type="ECO:0000313" key="2">
    <source>
        <dbReference type="EMBL" id="GAA5812981.1"/>
    </source>
</evidence>